<feature type="domain" description="O-acyltransferase WSD1 C-terminal" evidence="3">
    <location>
        <begin position="420"/>
        <end position="552"/>
    </location>
</feature>
<feature type="transmembrane region" description="Helical" evidence="2">
    <location>
        <begin position="58"/>
        <end position="86"/>
    </location>
</feature>
<reference evidence="4" key="1">
    <citation type="submission" date="2023-06" db="EMBL/GenBank/DDBJ databases">
        <title>Genomic analysis of the entomopathogenic nematode Steinernema hermaphroditum.</title>
        <authorList>
            <person name="Schwarz E.M."/>
            <person name="Heppert J.K."/>
            <person name="Baniya A."/>
            <person name="Schwartz H.T."/>
            <person name="Tan C.-H."/>
            <person name="Antoshechkin I."/>
            <person name="Sternberg P.W."/>
            <person name="Goodrich-Blair H."/>
            <person name="Dillman A.R."/>
        </authorList>
    </citation>
    <scope>NUCLEOTIDE SEQUENCE</scope>
    <source>
        <strain evidence="4">PS9179</strain>
        <tissue evidence="4">Whole animal</tissue>
    </source>
</reference>
<gene>
    <name evidence="4" type="ORF">QR680_012175</name>
</gene>
<keyword evidence="1" id="KW-0175">Coiled coil</keyword>
<comment type="caution">
    <text evidence="4">The sequence shown here is derived from an EMBL/GenBank/DDBJ whole genome shotgun (WGS) entry which is preliminary data.</text>
</comment>
<evidence type="ECO:0000256" key="2">
    <source>
        <dbReference type="SAM" id="Phobius"/>
    </source>
</evidence>
<protein>
    <recommendedName>
        <fullName evidence="3">O-acyltransferase WSD1 C-terminal domain-containing protein</fullName>
    </recommendedName>
</protein>
<keyword evidence="5" id="KW-1185">Reference proteome</keyword>
<name>A0AA39I3H8_9BILA</name>
<evidence type="ECO:0000313" key="4">
    <source>
        <dbReference type="EMBL" id="KAK0415888.1"/>
    </source>
</evidence>
<dbReference type="Proteomes" id="UP001175271">
    <property type="component" value="Unassembled WGS sequence"/>
</dbReference>
<proteinExistence type="predicted"/>
<evidence type="ECO:0000259" key="3">
    <source>
        <dbReference type="Pfam" id="PF06974"/>
    </source>
</evidence>
<evidence type="ECO:0000256" key="1">
    <source>
        <dbReference type="SAM" id="Coils"/>
    </source>
</evidence>
<keyword evidence="2" id="KW-0472">Membrane</keyword>
<organism evidence="4 5">
    <name type="scientific">Steinernema hermaphroditum</name>
    <dbReference type="NCBI Taxonomy" id="289476"/>
    <lineage>
        <taxon>Eukaryota</taxon>
        <taxon>Metazoa</taxon>
        <taxon>Ecdysozoa</taxon>
        <taxon>Nematoda</taxon>
        <taxon>Chromadorea</taxon>
        <taxon>Rhabditida</taxon>
        <taxon>Tylenchina</taxon>
        <taxon>Panagrolaimomorpha</taxon>
        <taxon>Strongyloidoidea</taxon>
        <taxon>Steinernematidae</taxon>
        <taxon>Steinernema</taxon>
    </lineage>
</organism>
<dbReference type="InterPro" id="IPR009721">
    <property type="entry name" value="O-acyltransferase_WSD1_C"/>
</dbReference>
<evidence type="ECO:0000313" key="5">
    <source>
        <dbReference type="Proteomes" id="UP001175271"/>
    </source>
</evidence>
<dbReference type="EMBL" id="JAUCMV010000002">
    <property type="protein sequence ID" value="KAK0415888.1"/>
    <property type="molecule type" value="Genomic_DNA"/>
</dbReference>
<dbReference type="Pfam" id="PF06974">
    <property type="entry name" value="WS_DGAT_C"/>
    <property type="match status" value="1"/>
</dbReference>
<feature type="coiled-coil region" evidence="1">
    <location>
        <begin position="605"/>
        <end position="639"/>
    </location>
</feature>
<keyword evidence="2" id="KW-1133">Transmembrane helix</keyword>
<sequence length="720" mass="81883">MPYSPPSTVDVEAAQPCLVHSKQHTAKNRSLLATGPPRLRGGPSDAFLSCVICVLLKYLIGVALSALIIGIVAAVLPVVFLIRLCLLLKTTIQGKKCMWRWRNSTCHIWYPLEHPENPESLAVFIFHSTIDLIDLCTHLSEAYQKRGMEKFFQMHNHITELARQRIITLDESQTKIETFDDLHHFLNRDSPPVTTDQLPSQLTLIPNFAANQRNGSHSLCVLRHIVTEEEPFCLLRLFTAFSRPPTSRDKSTFDVDPKFTVPLERRVLFTWYLSQKIAQFIKCVFVGPLSLLFLLLRRRSPIWKYLSPEADRSTSIRRNRDSRHSDDNQMLMASPSTFPSERAFFWGQMPLHDELQRSERVLRSPSIILYLALIAGTLRKHFREQGVRHPPDISCSFPYALRERATVDHSNPCDCVLLPIYLPTGVEGCIPRIWATQRRMSNAVNGCLPMTLKAARTLMGVTFTPRMAQRIFSSFYKSCGVLVTVVKAKGEPHVQSTRLQSALLFPSLPPNVNIAFTFVHCGTETMLSISTNRACFPQPERIFQLFEEEVHNLVDQLSLRLMTFAQATVLPPMRMSPCLFTYQGGMSPSPVISEARLSVLESEAVEEGDEMMRSLECLLQEVQEELDELSSEAVEGDRAHYIDKLKDLEKRMGVFHERLRERIECSIPGSCKIGFDATRASDTIASLLETYRQPSPSVTGRRFSREFVRTDSLPRKFSRT</sequence>
<keyword evidence="2" id="KW-0812">Transmembrane</keyword>
<dbReference type="AlphaFoldDB" id="A0AA39I3H8"/>
<accession>A0AA39I3H8</accession>